<name>A0A0B3S1E1_9RHOB</name>
<accession>A0A0B3S1E1</accession>
<dbReference type="EMBL" id="JSUQ01000004">
    <property type="protein sequence ID" value="KHQ54152.1"/>
    <property type="molecule type" value="Genomic_DNA"/>
</dbReference>
<dbReference type="InterPro" id="IPR036629">
    <property type="entry name" value="YjbJ_sf"/>
</dbReference>
<proteinExistence type="predicted"/>
<dbReference type="STRING" id="561184.SAMN05216376_101453"/>
<dbReference type="GeneID" id="66499087"/>
<dbReference type="AlphaFoldDB" id="A0A0B3S1E1"/>
<evidence type="ECO:0000313" key="2">
    <source>
        <dbReference type="Proteomes" id="UP000030960"/>
    </source>
</evidence>
<dbReference type="RefSeq" id="WP_043138962.1">
    <property type="nucleotide sequence ID" value="NZ_AP022337.1"/>
</dbReference>
<comment type="caution">
    <text evidence="1">The sequence shown here is derived from an EMBL/GenBank/DDBJ whole genome shotgun (WGS) entry which is preliminary data.</text>
</comment>
<dbReference type="Gene3D" id="1.10.1470.10">
    <property type="entry name" value="YjbJ"/>
    <property type="match status" value="1"/>
</dbReference>
<keyword evidence="2" id="KW-1185">Reference proteome</keyword>
<reference evidence="1 2" key="1">
    <citation type="submission" date="2014-10" db="EMBL/GenBank/DDBJ databases">
        <title>Genome sequence of Ponticoccus sp. strain UMTAT08 isolated from clonal culture of toxic dinoflagellate Alexandrium tamiyavanichii.</title>
        <authorList>
            <person name="Gan H.Y."/>
            <person name="Muhd D.-D."/>
            <person name="Mohd Noor M.E."/>
            <person name="Yeong Y.S."/>
            <person name="Usup G."/>
        </authorList>
    </citation>
    <scope>NUCLEOTIDE SEQUENCE [LARGE SCALE GENOMIC DNA]</scope>
    <source>
        <strain evidence="1 2">UMTAT08</strain>
    </source>
</reference>
<dbReference type="OrthoDB" id="7871041at2"/>
<evidence type="ECO:0000313" key="1">
    <source>
        <dbReference type="EMBL" id="KHQ54152.1"/>
    </source>
</evidence>
<dbReference type="Proteomes" id="UP000030960">
    <property type="component" value="Unassembled WGS sequence"/>
</dbReference>
<organism evidence="1 2">
    <name type="scientific">Mameliella alba</name>
    <dbReference type="NCBI Taxonomy" id="561184"/>
    <lineage>
        <taxon>Bacteria</taxon>
        <taxon>Pseudomonadati</taxon>
        <taxon>Pseudomonadota</taxon>
        <taxon>Alphaproteobacteria</taxon>
        <taxon>Rhodobacterales</taxon>
        <taxon>Roseobacteraceae</taxon>
        <taxon>Mameliella</taxon>
    </lineage>
</organism>
<gene>
    <name evidence="1" type="ORF">OA50_01381</name>
</gene>
<protein>
    <submittedName>
        <fullName evidence="1">Uncharacterized protein</fullName>
    </submittedName>
</protein>
<accession>A0A225Q4T0</accession>
<sequence>MDWHELSANWDSMFGKLKRRFPAIDRNRLSEAPRDRRVLTHHIADMHELTLHEARDALEEFMDREDLARRASELESR</sequence>